<name>A0A6C0EVJ1_9ZZZZ</name>
<dbReference type="AlphaFoldDB" id="A0A6C0EVJ1"/>
<dbReference type="InterPro" id="IPR002654">
    <property type="entry name" value="Glyco_trans_25"/>
</dbReference>
<evidence type="ECO:0000259" key="1">
    <source>
        <dbReference type="Pfam" id="PF01755"/>
    </source>
</evidence>
<dbReference type="Pfam" id="PF01755">
    <property type="entry name" value="Glyco_transf_25"/>
    <property type="match status" value="1"/>
</dbReference>
<accession>A0A6C0EVJ1</accession>
<evidence type="ECO:0000313" key="2">
    <source>
        <dbReference type="EMBL" id="QHT32711.1"/>
    </source>
</evidence>
<sequence length="224" mass="25902">MLQQFSDIKHIVYINLESRTDRKEHVVTELSKLGIGEDTGALVRFNAVKLATGNGALGCSMSHLKCLEMAKKNDWSHVLICEDDIVFLDPTLFIKQINAFLSKSHVWDVLLLAGNNMLPYNPVDDTCIQVMHCLTTTGYIVQNHYFDTLIKNYKEGIVKLMKTPGDKKLYALDKYWINLQMEDKWFLIIPLSVIQREDYSDIEGKVTNFKKYMLDYNKCYKPIH</sequence>
<protein>
    <recommendedName>
        <fullName evidence="1">Glycosyl transferase family 25 domain-containing protein</fullName>
    </recommendedName>
</protein>
<dbReference type="CDD" id="cd06532">
    <property type="entry name" value="Glyco_transf_25"/>
    <property type="match status" value="1"/>
</dbReference>
<organism evidence="2">
    <name type="scientific">viral metagenome</name>
    <dbReference type="NCBI Taxonomy" id="1070528"/>
    <lineage>
        <taxon>unclassified sequences</taxon>
        <taxon>metagenomes</taxon>
        <taxon>organismal metagenomes</taxon>
    </lineage>
</organism>
<dbReference type="EMBL" id="MN738947">
    <property type="protein sequence ID" value="QHT32711.1"/>
    <property type="molecule type" value="Genomic_DNA"/>
</dbReference>
<proteinExistence type="predicted"/>
<feature type="domain" description="Glycosyl transferase family 25" evidence="1">
    <location>
        <begin position="53"/>
        <end position="140"/>
    </location>
</feature>
<reference evidence="2" key="1">
    <citation type="journal article" date="2020" name="Nature">
        <title>Giant virus diversity and host interactions through global metagenomics.</title>
        <authorList>
            <person name="Schulz F."/>
            <person name="Roux S."/>
            <person name="Paez-Espino D."/>
            <person name="Jungbluth S."/>
            <person name="Walsh D.A."/>
            <person name="Denef V.J."/>
            <person name="McMahon K.D."/>
            <person name="Konstantinidis K.T."/>
            <person name="Eloe-Fadrosh E.A."/>
            <person name="Kyrpides N.C."/>
            <person name="Woyke T."/>
        </authorList>
    </citation>
    <scope>NUCLEOTIDE SEQUENCE</scope>
    <source>
        <strain evidence="2">GVMAG-M-3300009161-30</strain>
    </source>
</reference>